<dbReference type="GO" id="GO:0006283">
    <property type="term" value="P:transcription-coupled nucleotide-excision repair"/>
    <property type="evidence" value="ECO:0007669"/>
    <property type="project" value="InterPro"/>
</dbReference>
<dbReference type="GO" id="GO:0043161">
    <property type="term" value="P:proteasome-mediated ubiquitin-dependent protein catabolic process"/>
    <property type="evidence" value="ECO:0007669"/>
    <property type="project" value="TreeGrafter"/>
</dbReference>
<keyword evidence="8" id="KW-0227">DNA damage</keyword>
<organism evidence="16 17">
    <name type="scientific">Patella caerulea</name>
    <name type="common">Rayed Mediterranean limpet</name>
    <dbReference type="NCBI Taxonomy" id="87958"/>
    <lineage>
        <taxon>Eukaryota</taxon>
        <taxon>Metazoa</taxon>
        <taxon>Spiralia</taxon>
        <taxon>Lophotrochozoa</taxon>
        <taxon>Mollusca</taxon>
        <taxon>Gastropoda</taxon>
        <taxon>Patellogastropoda</taxon>
        <taxon>Patelloidea</taxon>
        <taxon>Patellidae</taxon>
        <taxon>Patella</taxon>
    </lineage>
</organism>
<evidence type="ECO:0000313" key="17">
    <source>
        <dbReference type="Proteomes" id="UP001347796"/>
    </source>
</evidence>
<proteinExistence type="predicted"/>
<dbReference type="InterPro" id="IPR036322">
    <property type="entry name" value="WD40_repeat_dom_sf"/>
</dbReference>
<evidence type="ECO:0000256" key="10">
    <source>
        <dbReference type="ARBA" id="ARBA00023204"/>
    </source>
</evidence>
<evidence type="ECO:0000256" key="4">
    <source>
        <dbReference type="ARBA" id="ARBA00022454"/>
    </source>
</evidence>
<evidence type="ECO:0000256" key="7">
    <source>
        <dbReference type="ARBA" id="ARBA00022737"/>
    </source>
</evidence>
<evidence type="ECO:0000256" key="3">
    <source>
        <dbReference type="ARBA" id="ARBA00004906"/>
    </source>
</evidence>
<dbReference type="PROSITE" id="PS50294">
    <property type="entry name" value="WD_REPEATS_REGION"/>
    <property type="match status" value="4"/>
</dbReference>
<reference evidence="16 17" key="1">
    <citation type="submission" date="2024-01" db="EMBL/GenBank/DDBJ databases">
        <title>The genome of the rayed Mediterranean limpet Patella caerulea (Linnaeus, 1758).</title>
        <authorList>
            <person name="Anh-Thu Weber A."/>
            <person name="Halstead-Nussloch G."/>
        </authorList>
    </citation>
    <scope>NUCLEOTIDE SEQUENCE [LARGE SCALE GENOMIC DNA]</scope>
    <source>
        <strain evidence="16">AATW-2023a</strain>
        <tissue evidence="16">Whole specimen</tissue>
    </source>
</reference>
<evidence type="ECO:0000256" key="5">
    <source>
        <dbReference type="ARBA" id="ARBA00022553"/>
    </source>
</evidence>
<dbReference type="PANTHER" id="PTHR46202">
    <property type="entry name" value="DNA EXCISION REPAIR PROTEIN ERCC-8"/>
    <property type="match status" value="1"/>
</dbReference>
<dbReference type="InterPro" id="IPR015943">
    <property type="entry name" value="WD40/YVTN_repeat-like_dom_sf"/>
</dbReference>
<dbReference type="GO" id="GO:0016363">
    <property type="term" value="C:nuclear matrix"/>
    <property type="evidence" value="ECO:0007669"/>
    <property type="project" value="UniProtKB-SubCell"/>
</dbReference>
<dbReference type="GO" id="GO:0009416">
    <property type="term" value="P:response to light stimulus"/>
    <property type="evidence" value="ECO:0007669"/>
    <property type="project" value="UniProtKB-ARBA"/>
</dbReference>
<keyword evidence="4" id="KW-0158">Chromosome</keyword>
<dbReference type="GO" id="GO:0005694">
    <property type="term" value="C:chromosome"/>
    <property type="evidence" value="ECO:0007669"/>
    <property type="project" value="UniProtKB-SubCell"/>
</dbReference>
<evidence type="ECO:0000256" key="2">
    <source>
        <dbReference type="ARBA" id="ARBA00004286"/>
    </source>
</evidence>
<feature type="repeat" description="WD" evidence="15">
    <location>
        <begin position="183"/>
        <end position="219"/>
    </location>
</feature>
<dbReference type="PANTHER" id="PTHR46202:SF1">
    <property type="entry name" value="DNA EXCISION REPAIR PROTEIN ERCC-8"/>
    <property type="match status" value="1"/>
</dbReference>
<evidence type="ECO:0000256" key="1">
    <source>
        <dbReference type="ARBA" id="ARBA00004109"/>
    </source>
</evidence>
<dbReference type="Proteomes" id="UP001347796">
    <property type="component" value="Unassembled WGS sequence"/>
</dbReference>
<dbReference type="PRINTS" id="PR00320">
    <property type="entry name" value="GPROTEINBRPT"/>
</dbReference>
<evidence type="ECO:0000256" key="12">
    <source>
        <dbReference type="ARBA" id="ARBA00054544"/>
    </source>
</evidence>
<comment type="subunit">
    <text evidence="13">Part of the CSA complex (also named DCX(ERCC8) complex), a DCX E3 ubiquitin-protein ligase complex containing ERCC8, RBX1, DDB1 and CUL4A; the CSA complex interacts with RNA polymerase II; upon UV irradiation it interacts with the COP9 signalosome and preferentially with the hyperphosphorylated form of RNA polymerase II. Interacts with ERCC6/CSB (via CIM motif); promoting recruitment to lesion-stalled RNA polymerase II (Pol II). Interacts with KIAA1530/UVSSA. Interacts with a subunit of RNA polymerase II TFIIH.</text>
</comment>
<keyword evidence="6 15" id="KW-0853">WD repeat</keyword>
<name>A0AAN8JM77_PATCE</name>
<sequence>MLSFLAGRESGSTNPFLLRRAEITRRIFSLDLSKHRDVERIDSLGGINSLNIDTIENRYLLSGGSNGGIVIHDLENFQGETKFTCRQICHIPNSDNNAHRKSIETVQWYPLDTGLFTTSGTDKQLKIWDTNTLVPADTYSFDGIVYSHHMSPIATKHSLIATGCDKSTIKLVDLRAGSSTQMLKGHKAAVLCVQWSTRDEFILASGSSDNGVLLWDIRTAKGCLMSLDQHNGEAASAANKIKTAHNGRVNGLSFTADGLHLVTFGTDSRLRLWNTTTGKNALVNYGNIENDGRKSIKFSLSSGACPDVIFVPDDSNLTMLDLHGGNQIKTLRGHYNQVNCCVFHHDRQELYSGGNDRNVLVWLPQTDHAYDDFLKTDSKTKDKHSFTKRIAATTDTWSDDDD</sequence>
<keyword evidence="10" id="KW-0234">DNA repair</keyword>
<comment type="pathway">
    <text evidence="3">Protein modification; protein ubiquitination.</text>
</comment>
<dbReference type="PROSITE" id="PS00678">
    <property type="entry name" value="WD_REPEATS_1"/>
    <property type="match status" value="1"/>
</dbReference>
<comment type="function">
    <text evidence="12">Substrate-recognition component of the CSA complex, a DCX (DDB1-CUL4-X-box) E3 ubiquitin-protein ligase complex, involved in transcription-coupled nucleotide excision repair (TC-NER), a process during which RNA polymerase II-blocking lesions are rapidly removed from the transcribed strand of active genes. Following recruitment to lesion-stalled RNA polymerase II (Pol II), the CSA complex mediates ubiquitination of Pol II subunit POLR2A/RPB1 at 'Lys-1268', a critical TC-NER checkpoint, governing RNA Pol II stability and initiating DNA damage excision by TFIIH recruitment. The CSA complex also promotes the ubiquitination and subsequent proteasomal degradation of ERCC6/CSB in a UV-dependent manner; ERCC6 degradation is essential for the recovery of RNA synthesis after transcription-coupled repair. Also plays a role in DNA double-strand breaks (DSSBs) repair by non-homologous end joining (NHEJ).</text>
</comment>
<evidence type="ECO:0000256" key="13">
    <source>
        <dbReference type="ARBA" id="ARBA00062934"/>
    </source>
</evidence>
<dbReference type="GO" id="GO:0000109">
    <property type="term" value="C:nucleotide-excision repair complex"/>
    <property type="evidence" value="ECO:0007669"/>
    <property type="project" value="TreeGrafter"/>
</dbReference>
<dbReference type="GO" id="GO:0031464">
    <property type="term" value="C:Cul4A-RING E3 ubiquitin ligase complex"/>
    <property type="evidence" value="ECO:0007669"/>
    <property type="project" value="TreeGrafter"/>
</dbReference>
<feature type="repeat" description="WD" evidence="15">
    <location>
        <begin position="331"/>
        <end position="362"/>
    </location>
</feature>
<dbReference type="FunFam" id="2.130.10.10:FF:000130">
    <property type="entry name" value="DNA excision repair protein ERCC-8"/>
    <property type="match status" value="1"/>
</dbReference>
<comment type="caution">
    <text evidence="16">The sequence shown here is derived from an EMBL/GenBank/DDBJ whole genome shotgun (WGS) entry which is preliminary data.</text>
</comment>
<dbReference type="InterPro" id="IPR001680">
    <property type="entry name" value="WD40_rpt"/>
</dbReference>
<evidence type="ECO:0000256" key="9">
    <source>
        <dbReference type="ARBA" id="ARBA00022786"/>
    </source>
</evidence>
<keyword evidence="11" id="KW-0539">Nucleus</keyword>
<dbReference type="PROSITE" id="PS50082">
    <property type="entry name" value="WD_REPEATS_2"/>
    <property type="match status" value="4"/>
</dbReference>
<dbReference type="InterPro" id="IPR042238">
    <property type="entry name" value="Rad28/ERCC8/Ckn1/ATCSA-1"/>
</dbReference>
<gene>
    <name evidence="16" type="ORF">SNE40_011663</name>
</gene>
<feature type="repeat" description="WD" evidence="15">
    <location>
        <begin position="242"/>
        <end position="283"/>
    </location>
</feature>
<dbReference type="EMBL" id="JAZGQO010000008">
    <property type="protein sequence ID" value="KAK6179260.1"/>
    <property type="molecule type" value="Genomic_DNA"/>
</dbReference>
<dbReference type="GO" id="GO:0000209">
    <property type="term" value="P:protein polyubiquitination"/>
    <property type="evidence" value="ECO:0007669"/>
    <property type="project" value="TreeGrafter"/>
</dbReference>
<keyword evidence="7" id="KW-0677">Repeat</keyword>
<evidence type="ECO:0000256" key="15">
    <source>
        <dbReference type="PROSITE-ProRule" id="PRU00221"/>
    </source>
</evidence>
<dbReference type="Pfam" id="PF00400">
    <property type="entry name" value="WD40"/>
    <property type="match status" value="4"/>
</dbReference>
<evidence type="ECO:0000313" key="16">
    <source>
        <dbReference type="EMBL" id="KAK6179260.1"/>
    </source>
</evidence>
<comment type="subcellular location">
    <subcellularLocation>
        <location evidence="2">Chromosome</location>
    </subcellularLocation>
    <subcellularLocation>
        <location evidence="1">Nucleus matrix</location>
    </subcellularLocation>
</comment>
<keyword evidence="5" id="KW-0597">Phosphoprotein</keyword>
<dbReference type="SUPFAM" id="SSF50978">
    <property type="entry name" value="WD40 repeat-like"/>
    <property type="match status" value="1"/>
</dbReference>
<dbReference type="InterPro" id="IPR020472">
    <property type="entry name" value="WD40_PAC1"/>
</dbReference>
<dbReference type="Gene3D" id="2.130.10.10">
    <property type="entry name" value="YVTN repeat-like/Quinoprotein amine dehydrogenase"/>
    <property type="match status" value="1"/>
</dbReference>
<evidence type="ECO:0000256" key="14">
    <source>
        <dbReference type="ARBA" id="ARBA00071995"/>
    </source>
</evidence>
<keyword evidence="9" id="KW-0833">Ubl conjugation pathway</keyword>
<feature type="repeat" description="WD" evidence="15">
    <location>
        <begin position="96"/>
        <end position="132"/>
    </location>
</feature>
<evidence type="ECO:0000256" key="11">
    <source>
        <dbReference type="ARBA" id="ARBA00023242"/>
    </source>
</evidence>
<evidence type="ECO:0000256" key="6">
    <source>
        <dbReference type="ARBA" id="ARBA00022574"/>
    </source>
</evidence>
<dbReference type="InterPro" id="IPR019775">
    <property type="entry name" value="WD40_repeat_CS"/>
</dbReference>
<dbReference type="SMART" id="SM00320">
    <property type="entry name" value="WD40"/>
    <property type="match status" value="6"/>
</dbReference>
<dbReference type="AlphaFoldDB" id="A0AAN8JM77"/>
<evidence type="ECO:0000256" key="8">
    <source>
        <dbReference type="ARBA" id="ARBA00022763"/>
    </source>
</evidence>
<accession>A0AAN8JM77</accession>
<keyword evidence="17" id="KW-1185">Reference proteome</keyword>
<protein>
    <recommendedName>
        <fullName evidence="14">DNA excision repair protein ERCC-8</fullName>
    </recommendedName>
</protein>